<evidence type="ECO:0000256" key="6">
    <source>
        <dbReference type="SAM" id="Phobius"/>
    </source>
</evidence>
<evidence type="ECO:0000256" key="2">
    <source>
        <dbReference type="ARBA" id="ARBA00022692"/>
    </source>
</evidence>
<comment type="caution">
    <text evidence="7">The sequence shown here is derived from an EMBL/GenBank/DDBJ whole genome shotgun (WGS) entry which is preliminary data.</text>
</comment>
<protein>
    <recommendedName>
        <fullName evidence="9">Cytochrome oxidase c assembly-domain-containing protein</fullName>
    </recommendedName>
</protein>
<evidence type="ECO:0000256" key="1">
    <source>
        <dbReference type="ARBA" id="ARBA00004167"/>
    </source>
</evidence>
<evidence type="ECO:0000313" key="7">
    <source>
        <dbReference type="EMBL" id="KAL3424206.1"/>
    </source>
</evidence>
<dbReference type="EMBL" id="JBFCZG010000003">
    <property type="protein sequence ID" value="KAL3424206.1"/>
    <property type="molecule type" value="Genomic_DNA"/>
</dbReference>
<organism evidence="7 8">
    <name type="scientific">Phlyctema vagabunda</name>
    <dbReference type="NCBI Taxonomy" id="108571"/>
    <lineage>
        <taxon>Eukaryota</taxon>
        <taxon>Fungi</taxon>
        <taxon>Dikarya</taxon>
        <taxon>Ascomycota</taxon>
        <taxon>Pezizomycotina</taxon>
        <taxon>Leotiomycetes</taxon>
        <taxon>Helotiales</taxon>
        <taxon>Dermateaceae</taxon>
        <taxon>Phlyctema</taxon>
    </lineage>
</organism>
<dbReference type="Pfam" id="PF14880">
    <property type="entry name" value="COX14"/>
    <property type="match status" value="1"/>
</dbReference>
<proteinExistence type="predicted"/>
<gene>
    <name evidence="7" type="ORF">PVAG01_03487</name>
</gene>
<feature type="compositionally biased region" description="Polar residues" evidence="5">
    <location>
        <begin position="1"/>
        <end position="17"/>
    </location>
</feature>
<keyword evidence="4 6" id="KW-0472">Membrane</keyword>
<keyword evidence="3 6" id="KW-1133">Transmembrane helix</keyword>
<feature type="region of interest" description="Disordered" evidence="5">
    <location>
        <begin position="1"/>
        <end position="48"/>
    </location>
</feature>
<evidence type="ECO:0000256" key="3">
    <source>
        <dbReference type="ARBA" id="ARBA00022989"/>
    </source>
</evidence>
<evidence type="ECO:0000256" key="4">
    <source>
        <dbReference type="ARBA" id="ARBA00023136"/>
    </source>
</evidence>
<evidence type="ECO:0008006" key="9">
    <source>
        <dbReference type="Google" id="ProtNLM"/>
    </source>
</evidence>
<reference evidence="7 8" key="1">
    <citation type="submission" date="2024-06" db="EMBL/GenBank/DDBJ databases">
        <title>Complete genome of Phlyctema vagabunda strain 19-DSS-EL-015.</title>
        <authorList>
            <person name="Fiorenzani C."/>
        </authorList>
    </citation>
    <scope>NUCLEOTIDE SEQUENCE [LARGE SCALE GENOMIC DNA]</scope>
    <source>
        <strain evidence="7 8">19-DSS-EL-015</strain>
    </source>
</reference>
<evidence type="ECO:0000256" key="5">
    <source>
        <dbReference type="SAM" id="MobiDB-lite"/>
    </source>
</evidence>
<dbReference type="Proteomes" id="UP001629113">
    <property type="component" value="Unassembled WGS sequence"/>
</dbReference>
<keyword evidence="8" id="KW-1185">Reference proteome</keyword>
<name>A0ABR4PMQ8_9HELO</name>
<sequence>MPKSVTDATRFTSTTPHASARPPSAYTKPIPNASRLRTPGPTGETPQQKVARLRAAAAKTRDAKISTFDKVLVHGRVWADRAHRFTTLSLIGITFICGGVTVYALGDMMIYNRKKRAEFYAQEKATRENAIEKAKLAISHGTASQDDIEFIEREETYRQYMEERINKPGLWKRSTQWLFSSLKKDDEISGESSTKKASGDATAGSAEGSVLKALEDKKNVAEGKITQAISAEKNRQRTGGPLDRLGSSDDENTPKAGGWTSFMNVKR</sequence>
<accession>A0ABR4PMQ8</accession>
<keyword evidence="2 6" id="KW-0812">Transmembrane</keyword>
<evidence type="ECO:0000313" key="8">
    <source>
        <dbReference type="Proteomes" id="UP001629113"/>
    </source>
</evidence>
<feature type="region of interest" description="Disordered" evidence="5">
    <location>
        <begin position="225"/>
        <end position="267"/>
    </location>
</feature>
<dbReference type="InterPro" id="IPR029208">
    <property type="entry name" value="COX14"/>
</dbReference>
<comment type="subcellular location">
    <subcellularLocation>
        <location evidence="1">Membrane</location>
        <topology evidence="1">Single-pass membrane protein</topology>
    </subcellularLocation>
</comment>
<feature type="transmembrane region" description="Helical" evidence="6">
    <location>
        <begin position="85"/>
        <end position="106"/>
    </location>
</feature>